<gene>
    <name evidence="2" type="ORF">SEVIR_1G078252v2</name>
</gene>
<dbReference type="AlphaFoldDB" id="A0A4U6WIM0"/>
<dbReference type="Proteomes" id="UP000298652">
    <property type="component" value="Chromosome 1"/>
</dbReference>
<feature type="signal peptide" evidence="1">
    <location>
        <begin position="1"/>
        <end position="15"/>
    </location>
</feature>
<dbReference type="Gramene" id="TKW37887">
    <property type="protein sequence ID" value="TKW37887"/>
    <property type="gene ID" value="SEVIR_1G078252v2"/>
</dbReference>
<evidence type="ECO:0000313" key="3">
    <source>
        <dbReference type="Proteomes" id="UP000298652"/>
    </source>
</evidence>
<feature type="chain" id="PRO_5020534604" evidence="1">
    <location>
        <begin position="16"/>
        <end position="38"/>
    </location>
</feature>
<name>A0A4U6WIM0_SETVI</name>
<keyword evidence="3" id="KW-1185">Reference proteome</keyword>
<dbReference type="EMBL" id="CM016552">
    <property type="protein sequence ID" value="TKW37887.1"/>
    <property type="molecule type" value="Genomic_DNA"/>
</dbReference>
<proteinExistence type="predicted"/>
<evidence type="ECO:0000313" key="2">
    <source>
        <dbReference type="EMBL" id="TKW37887.1"/>
    </source>
</evidence>
<accession>A0A4U6WIM0</accession>
<protein>
    <submittedName>
        <fullName evidence="2">Uncharacterized protein</fullName>
    </submittedName>
</protein>
<sequence>MVVVLGLCATVGVQAQFIITTDLLHLSKNVFCFIMTSL</sequence>
<organism evidence="2 3">
    <name type="scientific">Setaria viridis</name>
    <name type="common">Green bristlegrass</name>
    <name type="synonym">Setaria italica subsp. viridis</name>
    <dbReference type="NCBI Taxonomy" id="4556"/>
    <lineage>
        <taxon>Eukaryota</taxon>
        <taxon>Viridiplantae</taxon>
        <taxon>Streptophyta</taxon>
        <taxon>Embryophyta</taxon>
        <taxon>Tracheophyta</taxon>
        <taxon>Spermatophyta</taxon>
        <taxon>Magnoliopsida</taxon>
        <taxon>Liliopsida</taxon>
        <taxon>Poales</taxon>
        <taxon>Poaceae</taxon>
        <taxon>PACMAD clade</taxon>
        <taxon>Panicoideae</taxon>
        <taxon>Panicodae</taxon>
        <taxon>Paniceae</taxon>
        <taxon>Cenchrinae</taxon>
        <taxon>Setaria</taxon>
    </lineage>
</organism>
<evidence type="ECO:0000256" key="1">
    <source>
        <dbReference type="SAM" id="SignalP"/>
    </source>
</evidence>
<reference evidence="2" key="1">
    <citation type="submission" date="2019-03" db="EMBL/GenBank/DDBJ databases">
        <title>WGS assembly of Setaria viridis.</title>
        <authorList>
            <person name="Huang P."/>
            <person name="Jenkins J."/>
            <person name="Grimwood J."/>
            <person name="Barry K."/>
            <person name="Healey A."/>
            <person name="Mamidi S."/>
            <person name="Sreedasyam A."/>
            <person name="Shu S."/>
            <person name="Feldman M."/>
            <person name="Wu J."/>
            <person name="Yu Y."/>
            <person name="Chen C."/>
            <person name="Johnson J."/>
            <person name="Rokhsar D."/>
            <person name="Baxter I."/>
            <person name="Schmutz J."/>
            <person name="Brutnell T."/>
            <person name="Kellogg E."/>
        </authorList>
    </citation>
    <scope>NUCLEOTIDE SEQUENCE [LARGE SCALE GENOMIC DNA]</scope>
</reference>
<keyword evidence="1" id="KW-0732">Signal</keyword>